<feature type="compositionally biased region" description="Low complexity" evidence="1">
    <location>
        <begin position="49"/>
        <end position="66"/>
    </location>
</feature>
<evidence type="ECO:0000313" key="3">
    <source>
        <dbReference type="Proteomes" id="UP000613740"/>
    </source>
</evidence>
<organism evidence="2 3">
    <name type="scientific">Chlamydomonas schloesseri</name>
    <dbReference type="NCBI Taxonomy" id="2026947"/>
    <lineage>
        <taxon>Eukaryota</taxon>
        <taxon>Viridiplantae</taxon>
        <taxon>Chlorophyta</taxon>
        <taxon>core chlorophytes</taxon>
        <taxon>Chlorophyceae</taxon>
        <taxon>CS clade</taxon>
        <taxon>Chlamydomonadales</taxon>
        <taxon>Chlamydomonadaceae</taxon>
        <taxon>Chlamydomonas</taxon>
    </lineage>
</organism>
<comment type="caution">
    <text evidence="2">The sequence shown here is derived from an EMBL/GenBank/DDBJ whole genome shotgun (WGS) entry which is preliminary data.</text>
</comment>
<feature type="compositionally biased region" description="Basic residues" evidence="1">
    <location>
        <begin position="67"/>
        <end position="76"/>
    </location>
</feature>
<evidence type="ECO:0000256" key="1">
    <source>
        <dbReference type="SAM" id="MobiDB-lite"/>
    </source>
</evidence>
<dbReference type="OrthoDB" id="546420at2759"/>
<protein>
    <submittedName>
        <fullName evidence="2">Uncharacterized protein</fullName>
    </submittedName>
</protein>
<name>A0A835WS29_9CHLO</name>
<gene>
    <name evidence="2" type="ORF">HYH02_002675</name>
</gene>
<reference evidence="2" key="1">
    <citation type="journal article" date="2020" name="bioRxiv">
        <title>Comparative genomics of Chlamydomonas.</title>
        <authorList>
            <person name="Craig R.J."/>
            <person name="Hasan A.R."/>
            <person name="Ness R.W."/>
            <person name="Keightley P.D."/>
        </authorList>
    </citation>
    <scope>NUCLEOTIDE SEQUENCE</scope>
    <source>
        <strain evidence="2">CCAP 11/173</strain>
    </source>
</reference>
<accession>A0A835WS29</accession>
<feature type="region of interest" description="Disordered" evidence="1">
    <location>
        <begin position="1"/>
        <end position="79"/>
    </location>
</feature>
<dbReference type="Proteomes" id="UP000613740">
    <property type="component" value="Unassembled WGS sequence"/>
</dbReference>
<dbReference type="EMBL" id="JAEHOD010000005">
    <property type="protein sequence ID" value="KAG2452432.1"/>
    <property type="molecule type" value="Genomic_DNA"/>
</dbReference>
<dbReference type="AlphaFoldDB" id="A0A835WS29"/>
<sequence>MEISASRTWRSTHRAAQQRGCAQRTCLRVVSFHGEPGPAARKPPASASQQQQQQQQPHNGNGIHGTNGHHHSHRQQRVAEPLTLERIPSLPPAVLAASLLEHAKHRSLDSAFGATTTTATATGSNATGSTTTSGTTAAAAVAGADPALLAAVARHVMAGGGGGGGGGGLAEYEGPALVDLISAFSAAGPAADAAAAGASAGRSPHRDFMALCCAELTAGKLDDLAPADISRLVGACAAAELAPTDLLAAACSRASELLPQFAPADLVSLLAALATLGHRAPALFADAADVVAAALQLPQGHGSALEPAQAAAAVWALAAEALYYRPLFDAAGSVLMDRGLGGLDGNTLARVAWAYATIRSADEAHRGVWDRDLFDGIASTCVSRAGPALASTFPPRALVTLLWSFASIPHFDQPLFEALSNALVPRLGAVSAADLVAVAWSVMRVGHRHAGLMGALGPAALSAAAAGQLDGDDLTTIGLAFPAAHAYSEPFFKYLVTEAQARPAFFGQVALLDIIRLISRVQDRDPGFYKPALEVLLDKVHEAYLDAPLEKSGCMNPFRFG</sequence>
<proteinExistence type="predicted"/>
<evidence type="ECO:0000313" key="2">
    <source>
        <dbReference type="EMBL" id="KAG2452432.1"/>
    </source>
</evidence>
<keyword evidence="3" id="KW-1185">Reference proteome</keyword>